<keyword evidence="1" id="KW-0472">Membrane</keyword>
<feature type="transmembrane region" description="Helical" evidence="1">
    <location>
        <begin position="6"/>
        <end position="27"/>
    </location>
</feature>
<dbReference type="AlphaFoldDB" id="A0AAU9SSI1"/>
<feature type="transmembrane region" description="Helical" evidence="1">
    <location>
        <begin position="48"/>
        <end position="74"/>
    </location>
</feature>
<accession>A0AAU9SSI1</accession>
<feature type="transmembrane region" description="Helical" evidence="1">
    <location>
        <begin position="103"/>
        <end position="127"/>
    </location>
</feature>
<evidence type="ECO:0000256" key="1">
    <source>
        <dbReference type="SAM" id="Phobius"/>
    </source>
</evidence>
<evidence type="ECO:0000313" key="2">
    <source>
        <dbReference type="EMBL" id="CAH2070594.1"/>
    </source>
</evidence>
<reference evidence="2 3" key="1">
    <citation type="submission" date="2022-03" db="EMBL/GenBank/DDBJ databases">
        <authorList>
            <person name="Nunn A."/>
            <person name="Chopra R."/>
            <person name="Nunn A."/>
            <person name="Contreras Garrido A."/>
        </authorList>
    </citation>
    <scope>NUCLEOTIDE SEQUENCE [LARGE SCALE GENOMIC DNA]</scope>
</reference>
<keyword evidence="1" id="KW-1133">Transmembrane helix</keyword>
<dbReference type="EMBL" id="OU466862">
    <property type="protein sequence ID" value="CAH2070594.1"/>
    <property type="molecule type" value="Genomic_DNA"/>
</dbReference>
<keyword evidence="1" id="KW-0812">Transmembrane</keyword>
<protein>
    <submittedName>
        <fullName evidence="2">Uncharacterized protein</fullName>
    </submittedName>
</protein>
<name>A0AAU9SSI1_THLAR</name>
<dbReference type="Proteomes" id="UP000836841">
    <property type="component" value="Chromosome 6"/>
</dbReference>
<evidence type="ECO:0000313" key="3">
    <source>
        <dbReference type="Proteomes" id="UP000836841"/>
    </source>
</evidence>
<sequence length="147" mass="16613">MGKVLTLLVLRLLMNLLHIGSLSLWIIKPTTIWIQSWRQAEDTIKRTFFGYYGLNFAVFSFPPIALSIIGLIYLSLLPQNCLTSRGGRSVAITVTRPAVINSFIGIVSCFEILALLLFLLFLSWTFYSRVSNDLKKLTSLKTINLDL</sequence>
<organism evidence="2 3">
    <name type="scientific">Thlaspi arvense</name>
    <name type="common">Field penny-cress</name>
    <dbReference type="NCBI Taxonomy" id="13288"/>
    <lineage>
        <taxon>Eukaryota</taxon>
        <taxon>Viridiplantae</taxon>
        <taxon>Streptophyta</taxon>
        <taxon>Embryophyta</taxon>
        <taxon>Tracheophyta</taxon>
        <taxon>Spermatophyta</taxon>
        <taxon>Magnoliopsida</taxon>
        <taxon>eudicotyledons</taxon>
        <taxon>Gunneridae</taxon>
        <taxon>Pentapetalae</taxon>
        <taxon>rosids</taxon>
        <taxon>malvids</taxon>
        <taxon>Brassicales</taxon>
        <taxon>Brassicaceae</taxon>
        <taxon>Thlaspideae</taxon>
        <taxon>Thlaspi</taxon>
    </lineage>
</organism>
<proteinExistence type="predicted"/>
<gene>
    <name evidence="2" type="ORF">TAV2_LOCUS19185</name>
</gene>
<keyword evidence="3" id="KW-1185">Reference proteome</keyword>